<evidence type="ECO:0000313" key="1">
    <source>
        <dbReference type="EMBL" id="AKU93609.1"/>
    </source>
</evidence>
<dbReference type="KEGG" id="llu:AKJ09_00273"/>
<dbReference type="InterPro" id="IPR036291">
    <property type="entry name" value="NAD(P)-bd_dom_sf"/>
</dbReference>
<sequence length="69" mass="7449">MCGPRRAFRRLIDTPIHAAESHDFVAHTHPMGRIGAIEDIANAVLFLESAPFVTGEVIDVDGGWHAGQA</sequence>
<protein>
    <submittedName>
        <fullName evidence="1">3-oxoacyl-[acyl-carrier protein] reductase</fullName>
    </submittedName>
</protein>
<dbReference type="Gene3D" id="3.40.50.720">
    <property type="entry name" value="NAD(P)-binding Rossmann-like Domain"/>
    <property type="match status" value="1"/>
</dbReference>
<gene>
    <name evidence="1" type="ORF">AKJ09_00273</name>
</gene>
<dbReference type="SUPFAM" id="SSF51735">
    <property type="entry name" value="NAD(P)-binding Rossmann-fold domains"/>
    <property type="match status" value="1"/>
</dbReference>
<dbReference type="EMBL" id="CP012333">
    <property type="protein sequence ID" value="AKU93609.1"/>
    <property type="molecule type" value="Genomic_DNA"/>
</dbReference>
<keyword evidence="2" id="KW-1185">Reference proteome</keyword>
<dbReference type="RefSeq" id="WP_275936599.1">
    <property type="nucleotide sequence ID" value="NZ_CP012333.1"/>
</dbReference>
<accession>A0A0K1PKH2</accession>
<dbReference type="Proteomes" id="UP000064967">
    <property type="component" value="Chromosome"/>
</dbReference>
<dbReference type="STRING" id="1391654.AKJ09_00273"/>
<evidence type="ECO:0000313" key="2">
    <source>
        <dbReference type="Proteomes" id="UP000064967"/>
    </source>
</evidence>
<dbReference type="Pfam" id="PF13561">
    <property type="entry name" value="adh_short_C2"/>
    <property type="match status" value="1"/>
</dbReference>
<name>A0A0K1PKH2_9BACT</name>
<dbReference type="InterPro" id="IPR002347">
    <property type="entry name" value="SDR_fam"/>
</dbReference>
<organism evidence="1 2">
    <name type="scientific">Labilithrix luteola</name>
    <dbReference type="NCBI Taxonomy" id="1391654"/>
    <lineage>
        <taxon>Bacteria</taxon>
        <taxon>Pseudomonadati</taxon>
        <taxon>Myxococcota</taxon>
        <taxon>Polyangia</taxon>
        <taxon>Polyangiales</taxon>
        <taxon>Labilitrichaceae</taxon>
        <taxon>Labilithrix</taxon>
    </lineage>
</organism>
<proteinExistence type="predicted"/>
<reference evidence="1 2" key="1">
    <citation type="submission" date="2015-08" db="EMBL/GenBank/DDBJ databases">
        <authorList>
            <person name="Babu N.S."/>
            <person name="Beckwith C.J."/>
            <person name="Beseler K.G."/>
            <person name="Brison A."/>
            <person name="Carone J.V."/>
            <person name="Caskin T.P."/>
            <person name="Diamond M."/>
            <person name="Durham M.E."/>
            <person name="Foxe J.M."/>
            <person name="Go M."/>
            <person name="Henderson B.A."/>
            <person name="Jones I.B."/>
            <person name="McGettigan J.A."/>
            <person name="Micheletti S.J."/>
            <person name="Nasrallah M.E."/>
            <person name="Ortiz D."/>
            <person name="Piller C.R."/>
            <person name="Privatt S.R."/>
            <person name="Schneider S.L."/>
            <person name="Sharp S."/>
            <person name="Smith T.C."/>
            <person name="Stanton J.D."/>
            <person name="Ullery H.E."/>
            <person name="Wilson R.J."/>
            <person name="Serrano M.G."/>
            <person name="Buck G."/>
            <person name="Lee V."/>
            <person name="Wang Y."/>
            <person name="Carvalho R."/>
            <person name="Voegtly L."/>
            <person name="Shi R."/>
            <person name="Duckworth R."/>
            <person name="Johnson A."/>
            <person name="Loviza R."/>
            <person name="Walstead R."/>
            <person name="Shah Z."/>
            <person name="Kiflezghi M."/>
            <person name="Wade K."/>
            <person name="Ball S.L."/>
            <person name="Bradley K.W."/>
            <person name="Asai D.J."/>
            <person name="Bowman C.A."/>
            <person name="Russell D.A."/>
            <person name="Pope W.H."/>
            <person name="Jacobs-Sera D."/>
            <person name="Hendrix R.W."/>
            <person name="Hatfull G.F."/>
        </authorList>
    </citation>
    <scope>NUCLEOTIDE SEQUENCE [LARGE SCALE GENOMIC DNA]</scope>
    <source>
        <strain evidence="1 2">DSM 27648</strain>
    </source>
</reference>
<dbReference type="AlphaFoldDB" id="A0A0K1PKH2"/>